<gene>
    <name evidence="2" type="ORF">BDV98DRAFT_606810</name>
</gene>
<dbReference type="Proteomes" id="UP000305067">
    <property type="component" value="Unassembled WGS sequence"/>
</dbReference>
<evidence type="ECO:0000313" key="3">
    <source>
        <dbReference type="Proteomes" id="UP000305067"/>
    </source>
</evidence>
<proteinExistence type="predicted"/>
<evidence type="ECO:0000313" key="2">
    <source>
        <dbReference type="EMBL" id="TFK98516.1"/>
    </source>
</evidence>
<reference evidence="2 3" key="1">
    <citation type="journal article" date="2019" name="Nat. Ecol. Evol.">
        <title>Megaphylogeny resolves global patterns of mushroom evolution.</title>
        <authorList>
            <person name="Varga T."/>
            <person name="Krizsan K."/>
            <person name="Foldi C."/>
            <person name="Dima B."/>
            <person name="Sanchez-Garcia M."/>
            <person name="Sanchez-Ramirez S."/>
            <person name="Szollosi G.J."/>
            <person name="Szarkandi J.G."/>
            <person name="Papp V."/>
            <person name="Albert L."/>
            <person name="Andreopoulos W."/>
            <person name="Angelini C."/>
            <person name="Antonin V."/>
            <person name="Barry K.W."/>
            <person name="Bougher N.L."/>
            <person name="Buchanan P."/>
            <person name="Buyck B."/>
            <person name="Bense V."/>
            <person name="Catcheside P."/>
            <person name="Chovatia M."/>
            <person name="Cooper J."/>
            <person name="Damon W."/>
            <person name="Desjardin D."/>
            <person name="Finy P."/>
            <person name="Geml J."/>
            <person name="Haridas S."/>
            <person name="Hughes K."/>
            <person name="Justo A."/>
            <person name="Karasinski D."/>
            <person name="Kautmanova I."/>
            <person name="Kiss B."/>
            <person name="Kocsube S."/>
            <person name="Kotiranta H."/>
            <person name="LaButti K.M."/>
            <person name="Lechner B.E."/>
            <person name="Liimatainen K."/>
            <person name="Lipzen A."/>
            <person name="Lukacs Z."/>
            <person name="Mihaltcheva S."/>
            <person name="Morgado L.N."/>
            <person name="Niskanen T."/>
            <person name="Noordeloos M.E."/>
            <person name="Ohm R.A."/>
            <person name="Ortiz-Santana B."/>
            <person name="Ovrebo C."/>
            <person name="Racz N."/>
            <person name="Riley R."/>
            <person name="Savchenko A."/>
            <person name="Shiryaev A."/>
            <person name="Soop K."/>
            <person name="Spirin V."/>
            <person name="Szebenyi C."/>
            <person name="Tomsovsky M."/>
            <person name="Tulloss R.E."/>
            <person name="Uehling J."/>
            <person name="Grigoriev I.V."/>
            <person name="Vagvolgyi C."/>
            <person name="Papp T."/>
            <person name="Martin F.M."/>
            <person name="Miettinen O."/>
            <person name="Hibbett D.S."/>
            <person name="Nagy L.G."/>
        </authorList>
    </citation>
    <scope>NUCLEOTIDE SEQUENCE [LARGE SCALE GENOMIC DNA]</scope>
    <source>
        <strain evidence="2 3">CBS 309.79</strain>
    </source>
</reference>
<dbReference type="AlphaFoldDB" id="A0A5C3QAC3"/>
<accession>A0A5C3QAC3</accession>
<protein>
    <submittedName>
        <fullName evidence="2">Uncharacterized protein</fullName>
    </submittedName>
</protein>
<feature type="region of interest" description="Disordered" evidence="1">
    <location>
        <begin position="27"/>
        <end position="52"/>
    </location>
</feature>
<evidence type="ECO:0000256" key="1">
    <source>
        <dbReference type="SAM" id="MobiDB-lite"/>
    </source>
</evidence>
<dbReference type="EMBL" id="ML178839">
    <property type="protein sequence ID" value="TFK98516.1"/>
    <property type="molecule type" value="Genomic_DNA"/>
</dbReference>
<sequence>MHDISASEDESEDGFATLADFVSGLPVSSKRKASDEQQGGDGDSTAPNKKRVRMLKDRTEAGVWKGSLEPSAQLALHRTNAAGRSSAKLSATHGLKTARGTLAADINAVFLGTFYPVWHQLIDSKKFLSKAHFRTNNTNMQFSLLTTVLTAVTAASAAATAKGVPTAAPFGHLHDAPTGALAKTESENGFAALGANAIRACSNPGFTGLCQYLGYTAVGTCYNVPSFFQNVISSVDVTGTGYQCYLYTGYSCSNDIFGPVTYYNTPISQLAAPFDNGVNSYLCF</sequence>
<dbReference type="OrthoDB" id="2910287at2759"/>
<name>A0A5C3QAC3_9AGAR</name>
<keyword evidence="3" id="KW-1185">Reference proteome</keyword>
<organism evidence="2 3">
    <name type="scientific">Pterulicium gracile</name>
    <dbReference type="NCBI Taxonomy" id="1884261"/>
    <lineage>
        <taxon>Eukaryota</taxon>
        <taxon>Fungi</taxon>
        <taxon>Dikarya</taxon>
        <taxon>Basidiomycota</taxon>
        <taxon>Agaricomycotina</taxon>
        <taxon>Agaricomycetes</taxon>
        <taxon>Agaricomycetidae</taxon>
        <taxon>Agaricales</taxon>
        <taxon>Pleurotineae</taxon>
        <taxon>Pterulaceae</taxon>
        <taxon>Pterulicium</taxon>
    </lineage>
</organism>